<keyword evidence="1" id="KW-0472">Membrane</keyword>
<gene>
    <name evidence="2" type="ORF">D7V94_03240</name>
</gene>
<evidence type="ECO:0000313" key="2">
    <source>
        <dbReference type="EMBL" id="RKI93704.1"/>
    </source>
</evidence>
<name>A0A3A9ARR0_9FIRM</name>
<dbReference type="OrthoDB" id="2027712at2"/>
<evidence type="ECO:0000256" key="1">
    <source>
        <dbReference type="SAM" id="Phobius"/>
    </source>
</evidence>
<comment type="caution">
    <text evidence="2">The sequence shown here is derived from an EMBL/GenBank/DDBJ whole genome shotgun (WGS) entry which is preliminary data.</text>
</comment>
<reference evidence="2 3" key="1">
    <citation type="submission" date="2018-09" db="EMBL/GenBank/DDBJ databases">
        <title>Murine metabolic-syndrome-specific gut microbial biobank.</title>
        <authorList>
            <person name="Liu C."/>
        </authorList>
    </citation>
    <scope>NUCLEOTIDE SEQUENCE [LARGE SCALE GENOMIC DNA]</scope>
    <source>
        <strain evidence="2 3">0.1xD8-82</strain>
    </source>
</reference>
<keyword evidence="1" id="KW-0812">Transmembrane</keyword>
<keyword evidence="1" id="KW-1133">Transmembrane helix</keyword>
<dbReference type="Proteomes" id="UP000280696">
    <property type="component" value="Unassembled WGS sequence"/>
</dbReference>
<feature type="transmembrane region" description="Helical" evidence="1">
    <location>
        <begin position="238"/>
        <end position="259"/>
    </location>
</feature>
<feature type="transmembrane region" description="Helical" evidence="1">
    <location>
        <begin position="21"/>
        <end position="42"/>
    </location>
</feature>
<feature type="transmembrane region" description="Helical" evidence="1">
    <location>
        <begin position="194"/>
        <end position="218"/>
    </location>
</feature>
<sequence>MENKRVLPRLFGAEFKRSLTVRFLLVPVGVVLCICLDTWNQIPFMWTSPETMDVYYYWCNSFIFGGFYGIYVVPMLAALPYAVSFCEEYNTNMLRVLLMKAGKKKYCMSKVLTTFLSGALSVSAGGITFILLANFFVQLFNRTRLPETEAFPYYEFLLQGNVACYFTAVIFLLFLTGGLWATVALLVSSYFPNIYVTAASPLILSFLTGRAYLVLKIPVRLRLDLWLQGRSSAGTDQLTILCSALVVLGLTVGFGILFYQKLKRRVENE</sequence>
<accession>A0A3A9ARR0</accession>
<feature type="transmembrane region" description="Helical" evidence="1">
    <location>
        <begin position="62"/>
        <end position="86"/>
    </location>
</feature>
<dbReference type="AlphaFoldDB" id="A0A3A9ARR0"/>
<protein>
    <submittedName>
        <fullName evidence="2">Uncharacterized protein</fullName>
    </submittedName>
</protein>
<dbReference type="EMBL" id="RAYQ01000002">
    <property type="protein sequence ID" value="RKI93704.1"/>
    <property type="molecule type" value="Genomic_DNA"/>
</dbReference>
<keyword evidence="3" id="KW-1185">Reference proteome</keyword>
<feature type="transmembrane region" description="Helical" evidence="1">
    <location>
        <begin position="107"/>
        <end position="136"/>
    </location>
</feature>
<evidence type="ECO:0000313" key="3">
    <source>
        <dbReference type="Proteomes" id="UP000280696"/>
    </source>
</evidence>
<feature type="transmembrane region" description="Helical" evidence="1">
    <location>
        <begin position="156"/>
        <end position="187"/>
    </location>
</feature>
<proteinExistence type="predicted"/>
<organism evidence="2 3">
    <name type="scientific">Parablautia intestinalis</name>
    <dbReference type="NCBI Taxonomy" id="2320100"/>
    <lineage>
        <taxon>Bacteria</taxon>
        <taxon>Bacillati</taxon>
        <taxon>Bacillota</taxon>
        <taxon>Clostridia</taxon>
        <taxon>Lachnospirales</taxon>
        <taxon>Lachnospiraceae</taxon>
        <taxon>Parablautia</taxon>
    </lineage>
</organism>
<dbReference type="RefSeq" id="WP_120466693.1">
    <property type="nucleotide sequence ID" value="NZ_RAYQ01000002.1"/>
</dbReference>